<evidence type="ECO:0000259" key="9">
    <source>
        <dbReference type="Pfam" id="PF11967"/>
    </source>
</evidence>
<dbReference type="SUPFAM" id="SSF50249">
    <property type="entry name" value="Nucleic acid-binding proteins"/>
    <property type="match status" value="1"/>
</dbReference>
<dbReference type="NCBIfam" id="TIGR00613">
    <property type="entry name" value="reco"/>
    <property type="match status" value="1"/>
</dbReference>
<protein>
    <recommendedName>
        <fullName evidence="3 8">DNA repair protein RecO</fullName>
    </recommendedName>
    <alternativeName>
        <fullName evidence="7 8">Recombination protein O</fullName>
    </alternativeName>
</protein>
<dbReference type="InterPro" id="IPR022572">
    <property type="entry name" value="DNA_rep/recomb_RecO_N"/>
</dbReference>
<evidence type="ECO:0000313" key="11">
    <source>
        <dbReference type="Proteomes" id="UP001266357"/>
    </source>
</evidence>
<dbReference type="InterPro" id="IPR012340">
    <property type="entry name" value="NA-bd_OB-fold"/>
</dbReference>
<dbReference type="PANTHER" id="PTHR33991">
    <property type="entry name" value="DNA REPAIR PROTEIN RECO"/>
    <property type="match status" value="1"/>
</dbReference>
<dbReference type="InterPro" id="IPR037278">
    <property type="entry name" value="ARFGAP/RecO"/>
</dbReference>
<evidence type="ECO:0000256" key="3">
    <source>
        <dbReference type="ARBA" id="ARBA00021310"/>
    </source>
</evidence>
<evidence type="ECO:0000313" key="10">
    <source>
        <dbReference type="EMBL" id="MDT0603531.1"/>
    </source>
</evidence>
<dbReference type="InterPro" id="IPR003717">
    <property type="entry name" value="RecO"/>
</dbReference>
<gene>
    <name evidence="8 10" type="primary">recO</name>
    <name evidence="10" type="ORF">RM573_07965</name>
</gene>
<name>A0ABU3A023_9GAMM</name>
<dbReference type="HAMAP" id="MF_00201">
    <property type="entry name" value="RecO"/>
    <property type="match status" value="1"/>
</dbReference>
<dbReference type="Pfam" id="PF11967">
    <property type="entry name" value="RecO_N"/>
    <property type="match status" value="1"/>
</dbReference>
<keyword evidence="5 8" id="KW-0233">DNA recombination</keyword>
<proteinExistence type="inferred from homology"/>
<comment type="function">
    <text evidence="1 8">Involved in DNA repair and RecF pathway recombination.</text>
</comment>
<comment type="similarity">
    <text evidence="2 8">Belongs to the RecO family.</text>
</comment>
<comment type="caution">
    <text evidence="10">The sequence shown here is derived from an EMBL/GenBank/DDBJ whole genome shotgun (WGS) entry which is preliminary data.</text>
</comment>
<dbReference type="InterPro" id="IPR042242">
    <property type="entry name" value="RecO_C"/>
</dbReference>
<keyword evidence="11" id="KW-1185">Reference proteome</keyword>
<dbReference type="EMBL" id="JAVRIF010000003">
    <property type="protein sequence ID" value="MDT0603531.1"/>
    <property type="molecule type" value="Genomic_DNA"/>
</dbReference>
<evidence type="ECO:0000256" key="8">
    <source>
        <dbReference type="HAMAP-Rule" id="MF_00201"/>
    </source>
</evidence>
<keyword evidence="4 8" id="KW-0227">DNA damage</keyword>
<keyword evidence="6 8" id="KW-0234">DNA repair</keyword>
<evidence type="ECO:0000256" key="5">
    <source>
        <dbReference type="ARBA" id="ARBA00023172"/>
    </source>
</evidence>
<accession>A0ABU3A023</accession>
<sequence>MKELEQHAFLLHSRPLRDNQVIAEFLTELNGKVSAIVYVGTSLKSNKKALLQPFTPLIIVLKGKGNLKTLNRIEVSSKSFLLTSDHLYSGFYLNELQVRLLGEHVPYENLYGLYKHCLVQLAEKKSIEPILRRFENSLLEELGLTIDFSVLNEQDEQFYYLPEQGFIPVVENLTQPRYCKAHLVAINNQDFSDLEVRKTHKVLMRQIINHLLGGKPLNSRQLFKKR</sequence>
<reference evidence="10 11" key="1">
    <citation type="submission" date="2023-09" db="EMBL/GenBank/DDBJ databases">
        <authorList>
            <person name="Rey-Velasco X."/>
        </authorList>
    </citation>
    <scope>NUCLEOTIDE SEQUENCE [LARGE SCALE GENOMIC DNA]</scope>
    <source>
        <strain evidence="10 11">W431</strain>
    </source>
</reference>
<dbReference type="Gene3D" id="2.40.50.140">
    <property type="entry name" value="Nucleic acid-binding proteins"/>
    <property type="match status" value="1"/>
</dbReference>
<organism evidence="10 11">
    <name type="scientific">Thalassotalea castellviae</name>
    <dbReference type="NCBI Taxonomy" id="3075612"/>
    <lineage>
        <taxon>Bacteria</taxon>
        <taxon>Pseudomonadati</taxon>
        <taxon>Pseudomonadota</taxon>
        <taxon>Gammaproteobacteria</taxon>
        <taxon>Alteromonadales</taxon>
        <taxon>Colwelliaceae</taxon>
        <taxon>Thalassotalea</taxon>
    </lineage>
</organism>
<evidence type="ECO:0000256" key="4">
    <source>
        <dbReference type="ARBA" id="ARBA00022763"/>
    </source>
</evidence>
<dbReference type="Gene3D" id="1.20.1440.120">
    <property type="entry name" value="Recombination protein O, C-terminal domain"/>
    <property type="match status" value="1"/>
</dbReference>
<evidence type="ECO:0000256" key="2">
    <source>
        <dbReference type="ARBA" id="ARBA00007452"/>
    </source>
</evidence>
<evidence type="ECO:0000256" key="1">
    <source>
        <dbReference type="ARBA" id="ARBA00003065"/>
    </source>
</evidence>
<dbReference type="RefSeq" id="WP_311579845.1">
    <property type="nucleotide sequence ID" value="NZ_JAVRIF010000003.1"/>
</dbReference>
<dbReference type="SUPFAM" id="SSF57863">
    <property type="entry name" value="ArfGap/RecO-like zinc finger"/>
    <property type="match status" value="1"/>
</dbReference>
<dbReference type="PANTHER" id="PTHR33991:SF1">
    <property type="entry name" value="DNA REPAIR PROTEIN RECO"/>
    <property type="match status" value="1"/>
</dbReference>
<evidence type="ECO:0000256" key="7">
    <source>
        <dbReference type="ARBA" id="ARBA00033409"/>
    </source>
</evidence>
<dbReference type="Proteomes" id="UP001266357">
    <property type="component" value="Unassembled WGS sequence"/>
</dbReference>
<evidence type="ECO:0000256" key="6">
    <source>
        <dbReference type="ARBA" id="ARBA00023204"/>
    </source>
</evidence>
<feature type="domain" description="DNA replication/recombination mediator RecO N-terminal" evidence="9">
    <location>
        <begin position="1"/>
        <end position="75"/>
    </location>
</feature>
<dbReference type="Pfam" id="PF02565">
    <property type="entry name" value="RecO_C"/>
    <property type="match status" value="1"/>
</dbReference>